<feature type="transmembrane region" description="Helical" evidence="6">
    <location>
        <begin position="160"/>
        <end position="180"/>
    </location>
</feature>
<dbReference type="GO" id="GO:0000139">
    <property type="term" value="C:Golgi membrane"/>
    <property type="evidence" value="ECO:0007669"/>
    <property type="project" value="UniProtKB-SubCell"/>
</dbReference>
<dbReference type="InParanoid" id="D8SSQ0"/>
<feature type="region of interest" description="Disordered" evidence="7">
    <location>
        <begin position="31"/>
        <end position="64"/>
    </location>
</feature>
<keyword evidence="10" id="KW-1185">Reference proteome</keyword>
<comment type="subcellular location">
    <subcellularLocation>
        <location evidence="6">Golgi apparatus membrane</location>
        <topology evidence="6">Multi-pass membrane protein</topology>
    </subcellularLocation>
    <subcellularLocation>
        <location evidence="1">Membrane</location>
        <topology evidence="1">Multi-pass membrane protein</topology>
    </subcellularLocation>
</comment>
<dbReference type="Gramene" id="EFJ12616">
    <property type="protein sequence ID" value="EFJ12616"/>
    <property type="gene ID" value="SELMODRAFT_157954"/>
</dbReference>
<accession>D8SSQ0</accession>
<keyword evidence="4 6" id="KW-1133">Transmembrane helix</keyword>
<dbReference type="AlphaFoldDB" id="D8SSQ0"/>
<feature type="domain" description="Yip1" evidence="8">
    <location>
        <begin position="103"/>
        <end position="263"/>
    </location>
</feature>
<dbReference type="OrthoDB" id="10256463at2759"/>
<evidence type="ECO:0000256" key="4">
    <source>
        <dbReference type="ARBA" id="ARBA00022989"/>
    </source>
</evidence>
<dbReference type="KEGG" id="smo:SELMODRAFT_157954"/>
<evidence type="ECO:0000256" key="6">
    <source>
        <dbReference type="RuleBase" id="RU361264"/>
    </source>
</evidence>
<feature type="transmembrane region" description="Helical" evidence="6">
    <location>
        <begin position="118"/>
        <end position="140"/>
    </location>
</feature>
<name>D8SSQ0_SELML</name>
<dbReference type="PANTHER" id="PTHR12822">
    <property type="entry name" value="PROTEIN YIPF"/>
    <property type="match status" value="1"/>
</dbReference>
<evidence type="ECO:0000256" key="3">
    <source>
        <dbReference type="ARBA" id="ARBA00022692"/>
    </source>
</evidence>
<dbReference type="STRING" id="88036.D8SSQ0"/>
<evidence type="ECO:0000259" key="8">
    <source>
        <dbReference type="Pfam" id="PF04893"/>
    </source>
</evidence>
<feature type="transmembrane region" description="Helical" evidence="6">
    <location>
        <begin position="249"/>
        <end position="270"/>
    </location>
</feature>
<feature type="transmembrane region" description="Helical" evidence="6">
    <location>
        <begin position="217"/>
        <end position="237"/>
    </location>
</feature>
<keyword evidence="3 6" id="KW-0812">Transmembrane</keyword>
<dbReference type="HOGENOM" id="CLU_059606_2_0_1"/>
<keyword evidence="5 6" id="KW-0472">Membrane</keyword>
<dbReference type="GO" id="GO:0005794">
    <property type="term" value="C:Golgi apparatus"/>
    <property type="evidence" value="ECO:0000318"/>
    <property type="project" value="GO_Central"/>
</dbReference>
<dbReference type="PANTHER" id="PTHR12822:SF2">
    <property type="entry name" value="PROTEIN YIPF"/>
    <property type="match status" value="1"/>
</dbReference>
<evidence type="ECO:0000256" key="7">
    <source>
        <dbReference type="SAM" id="MobiDB-lite"/>
    </source>
</evidence>
<dbReference type="GO" id="GO:0016192">
    <property type="term" value="P:vesicle-mediated transport"/>
    <property type="evidence" value="ECO:0007669"/>
    <property type="project" value="InterPro"/>
</dbReference>
<proteinExistence type="inferred from homology"/>
<dbReference type="InterPro" id="IPR006977">
    <property type="entry name" value="Yip1_dom"/>
</dbReference>
<dbReference type="InterPro" id="IPR039765">
    <property type="entry name" value="Yip5/YIPF1/YIPF2"/>
</dbReference>
<dbReference type="eggNOG" id="KOG3114">
    <property type="taxonomic scope" value="Eukaryota"/>
</dbReference>
<gene>
    <name evidence="9" type="ORF">SELMODRAFT_157954</name>
</gene>
<evidence type="ECO:0000313" key="10">
    <source>
        <dbReference type="Proteomes" id="UP000001514"/>
    </source>
</evidence>
<evidence type="ECO:0000256" key="1">
    <source>
        <dbReference type="ARBA" id="ARBA00004141"/>
    </source>
</evidence>
<evidence type="ECO:0000256" key="5">
    <source>
        <dbReference type="ARBA" id="ARBA00023136"/>
    </source>
</evidence>
<evidence type="ECO:0000256" key="2">
    <source>
        <dbReference type="ARBA" id="ARBA00010596"/>
    </source>
</evidence>
<dbReference type="FunCoup" id="D8SSQ0">
    <property type="interactions" value="4612"/>
</dbReference>
<sequence>MSGYSTIGGDVSGSVPAAAGADHVALQFQDSNLQTFPPTDARGKLTGSSKPPRDADDTFSRPAEPEQFGWHGYFNLLSYRPYFNVDTSDVVQRVGDSLVPFKGDFVEKTATNPDMYGPFWICTTLIFVTAALGNFAAYLAHKTSSAGDTHWHYDINKVSWSAGLFYGYVGLLPLGLYFVLKYLGVATGLVQLWCLYGYSLFIFIPTSFLSVVPVEKFKWAVVAAAAGLSATFLALNLRTHIKTASERWFLIVCGCFVLQLGLGLLMKLYFFTVQFS</sequence>
<dbReference type="Proteomes" id="UP000001514">
    <property type="component" value="Unassembled WGS sequence"/>
</dbReference>
<dbReference type="EMBL" id="GL377638">
    <property type="protein sequence ID" value="EFJ12616.1"/>
    <property type="molecule type" value="Genomic_DNA"/>
</dbReference>
<protein>
    <recommendedName>
        <fullName evidence="6">Protein YIP</fullName>
    </recommendedName>
</protein>
<dbReference type="Pfam" id="PF04893">
    <property type="entry name" value="Yip1"/>
    <property type="match status" value="1"/>
</dbReference>
<comment type="similarity">
    <text evidence="2 6">Belongs to the YIP1 family.</text>
</comment>
<dbReference type="OMA" id="VFRRCVA"/>
<reference evidence="9 10" key="1">
    <citation type="journal article" date="2011" name="Science">
        <title>The Selaginella genome identifies genetic changes associated with the evolution of vascular plants.</title>
        <authorList>
            <person name="Banks J.A."/>
            <person name="Nishiyama T."/>
            <person name="Hasebe M."/>
            <person name="Bowman J.L."/>
            <person name="Gribskov M."/>
            <person name="dePamphilis C."/>
            <person name="Albert V.A."/>
            <person name="Aono N."/>
            <person name="Aoyama T."/>
            <person name="Ambrose B.A."/>
            <person name="Ashton N.W."/>
            <person name="Axtell M.J."/>
            <person name="Barker E."/>
            <person name="Barker M.S."/>
            <person name="Bennetzen J.L."/>
            <person name="Bonawitz N.D."/>
            <person name="Chapple C."/>
            <person name="Cheng C."/>
            <person name="Correa L.G."/>
            <person name="Dacre M."/>
            <person name="DeBarry J."/>
            <person name="Dreyer I."/>
            <person name="Elias M."/>
            <person name="Engstrom E.M."/>
            <person name="Estelle M."/>
            <person name="Feng L."/>
            <person name="Finet C."/>
            <person name="Floyd S.K."/>
            <person name="Frommer W.B."/>
            <person name="Fujita T."/>
            <person name="Gramzow L."/>
            <person name="Gutensohn M."/>
            <person name="Harholt J."/>
            <person name="Hattori M."/>
            <person name="Heyl A."/>
            <person name="Hirai T."/>
            <person name="Hiwatashi Y."/>
            <person name="Ishikawa M."/>
            <person name="Iwata M."/>
            <person name="Karol K.G."/>
            <person name="Koehler B."/>
            <person name="Kolukisaoglu U."/>
            <person name="Kubo M."/>
            <person name="Kurata T."/>
            <person name="Lalonde S."/>
            <person name="Li K."/>
            <person name="Li Y."/>
            <person name="Litt A."/>
            <person name="Lyons E."/>
            <person name="Manning G."/>
            <person name="Maruyama T."/>
            <person name="Michael T.P."/>
            <person name="Mikami K."/>
            <person name="Miyazaki S."/>
            <person name="Morinaga S."/>
            <person name="Murata T."/>
            <person name="Mueller-Roeber B."/>
            <person name="Nelson D.R."/>
            <person name="Obara M."/>
            <person name="Oguri Y."/>
            <person name="Olmstead R.G."/>
            <person name="Onodera N."/>
            <person name="Petersen B.L."/>
            <person name="Pils B."/>
            <person name="Prigge M."/>
            <person name="Rensing S.A."/>
            <person name="Riano-Pachon D.M."/>
            <person name="Roberts A.W."/>
            <person name="Sato Y."/>
            <person name="Scheller H.V."/>
            <person name="Schulz B."/>
            <person name="Schulz C."/>
            <person name="Shakirov E.V."/>
            <person name="Shibagaki N."/>
            <person name="Shinohara N."/>
            <person name="Shippen D.E."/>
            <person name="Soerensen I."/>
            <person name="Sotooka R."/>
            <person name="Sugimoto N."/>
            <person name="Sugita M."/>
            <person name="Sumikawa N."/>
            <person name="Tanurdzic M."/>
            <person name="Theissen G."/>
            <person name="Ulvskov P."/>
            <person name="Wakazuki S."/>
            <person name="Weng J.K."/>
            <person name="Willats W.W."/>
            <person name="Wipf D."/>
            <person name="Wolf P.G."/>
            <person name="Yang L."/>
            <person name="Zimmer A.D."/>
            <person name="Zhu Q."/>
            <person name="Mitros T."/>
            <person name="Hellsten U."/>
            <person name="Loque D."/>
            <person name="Otillar R."/>
            <person name="Salamov A."/>
            <person name="Schmutz J."/>
            <person name="Shapiro H."/>
            <person name="Lindquist E."/>
            <person name="Lucas S."/>
            <person name="Rokhsar D."/>
            <person name="Grigoriev I.V."/>
        </authorList>
    </citation>
    <scope>NUCLEOTIDE SEQUENCE [LARGE SCALE GENOMIC DNA]</scope>
</reference>
<feature type="transmembrane region" description="Helical" evidence="6">
    <location>
        <begin position="192"/>
        <end position="211"/>
    </location>
</feature>
<organism evidence="10">
    <name type="scientific">Selaginella moellendorffii</name>
    <name type="common">Spikemoss</name>
    <dbReference type="NCBI Taxonomy" id="88036"/>
    <lineage>
        <taxon>Eukaryota</taxon>
        <taxon>Viridiplantae</taxon>
        <taxon>Streptophyta</taxon>
        <taxon>Embryophyta</taxon>
        <taxon>Tracheophyta</taxon>
        <taxon>Lycopodiopsida</taxon>
        <taxon>Selaginellales</taxon>
        <taxon>Selaginellaceae</taxon>
        <taxon>Selaginella</taxon>
    </lineage>
</organism>
<evidence type="ECO:0000313" key="9">
    <source>
        <dbReference type="EMBL" id="EFJ12616.1"/>
    </source>
</evidence>
<dbReference type="GO" id="GO:0031267">
    <property type="term" value="F:small GTPase binding"/>
    <property type="evidence" value="ECO:0007669"/>
    <property type="project" value="InterPro"/>
</dbReference>